<proteinExistence type="predicted"/>
<gene>
    <name evidence="1" type="ORF">B0H65DRAFT_553716</name>
</gene>
<dbReference type="EMBL" id="JAUEPP010000011">
    <property type="protein sequence ID" value="KAK3334377.1"/>
    <property type="molecule type" value="Genomic_DNA"/>
</dbReference>
<reference evidence="1" key="1">
    <citation type="journal article" date="2023" name="Mol. Phylogenet. Evol.">
        <title>Genome-scale phylogeny and comparative genomics of the fungal order Sordariales.</title>
        <authorList>
            <person name="Hensen N."/>
            <person name="Bonometti L."/>
            <person name="Westerberg I."/>
            <person name="Brannstrom I.O."/>
            <person name="Guillou S."/>
            <person name="Cros-Aarteil S."/>
            <person name="Calhoun S."/>
            <person name="Haridas S."/>
            <person name="Kuo A."/>
            <person name="Mondo S."/>
            <person name="Pangilinan J."/>
            <person name="Riley R."/>
            <person name="LaButti K."/>
            <person name="Andreopoulos B."/>
            <person name="Lipzen A."/>
            <person name="Chen C."/>
            <person name="Yan M."/>
            <person name="Daum C."/>
            <person name="Ng V."/>
            <person name="Clum A."/>
            <person name="Steindorff A."/>
            <person name="Ohm R.A."/>
            <person name="Martin F."/>
            <person name="Silar P."/>
            <person name="Natvig D.O."/>
            <person name="Lalanne C."/>
            <person name="Gautier V."/>
            <person name="Ament-Velasquez S.L."/>
            <person name="Kruys A."/>
            <person name="Hutchinson M.I."/>
            <person name="Powell A.J."/>
            <person name="Barry K."/>
            <person name="Miller A.N."/>
            <person name="Grigoriev I.V."/>
            <person name="Debuchy R."/>
            <person name="Gladieux P."/>
            <person name="Hiltunen Thoren M."/>
            <person name="Johannesson H."/>
        </authorList>
    </citation>
    <scope>NUCLEOTIDE SEQUENCE</scope>
    <source>
        <strain evidence="1">CBS 560.94</strain>
    </source>
</reference>
<keyword evidence="2" id="KW-1185">Reference proteome</keyword>
<dbReference type="AlphaFoldDB" id="A0AAE0J0N3"/>
<evidence type="ECO:0000313" key="1">
    <source>
        <dbReference type="EMBL" id="KAK3334377.1"/>
    </source>
</evidence>
<dbReference type="GeneID" id="87867142"/>
<comment type="caution">
    <text evidence="1">The sequence shown here is derived from an EMBL/GenBank/DDBJ whole genome shotgun (WGS) entry which is preliminary data.</text>
</comment>
<sequence>MGATIYNPAMYRCESDTSIIWLEEPRRRYAKNQQGVDNFAQTQQIIRECLTLLGPVYAVVRSDPHEDQNEHDEFGRNASSCGEELYLQGHIYLEKILRSDGKNVEEFDYQYPANPSTRKYHHRWGEKPASEEWWYTQTTYKVSSGPAHTSVGSSWS</sequence>
<dbReference type="Proteomes" id="UP001278500">
    <property type="component" value="Unassembled WGS sequence"/>
</dbReference>
<protein>
    <submittedName>
        <fullName evidence="1">Uncharacterized protein</fullName>
    </submittedName>
</protein>
<reference evidence="1" key="2">
    <citation type="submission" date="2023-06" db="EMBL/GenBank/DDBJ databases">
        <authorList>
            <consortium name="Lawrence Berkeley National Laboratory"/>
            <person name="Haridas S."/>
            <person name="Hensen N."/>
            <person name="Bonometti L."/>
            <person name="Westerberg I."/>
            <person name="Brannstrom I.O."/>
            <person name="Guillou S."/>
            <person name="Cros-Aarteil S."/>
            <person name="Calhoun S."/>
            <person name="Kuo A."/>
            <person name="Mondo S."/>
            <person name="Pangilinan J."/>
            <person name="Riley R."/>
            <person name="Labutti K."/>
            <person name="Andreopoulos B."/>
            <person name="Lipzen A."/>
            <person name="Chen C."/>
            <person name="Yanf M."/>
            <person name="Daum C."/>
            <person name="Ng V."/>
            <person name="Clum A."/>
            <person name="Steindorff A."/>
            <person name="Ohm R."/>
            <person name="Martin F."/>
            <person name="Silar P."/>
            <person name="Natvig D."/>
            <person name="Lalanne C."/>
            <person name="Gautier V."/>
            <person name="Ament-Velasquez S.L."/>
            <person name="Kruys A."/>
            <person name="Hutchinson M.I."/>
            <person name="Powell A.J."/>
            <person name="Barry K."/>
            <person name="Miller A.N."/>
            <person name="Grigoriev I.V."/>
            <person name="Debuchy R."/>
            <person name="Gladieux P."/>
            <person name="Thoren M.H."/>
            <person name="Johannesson H."/>
        </authorList>
    </citation>
    <scope>NUCLEOTIDE SEQUENCE</scope>
    <source>
        <strain evidence="1">CBS 560.94</strain>
    </source>
</reference>
<name>A0AAE0J0N3_9PEZI</name>
<accession>A0AAE0J0N3</accession>
<evidence type="ECO:0000313" key="2">
    <source>
        <dbReference type="Proteomes" id="UP001278500"/>
    </source>
</evidence>
<organism evidence="1 2">
    <name type="scientific">Neurospora tetraspora</name>
    <dbReference type="NCBI Taxonomy" id="94610"/>
    <lineage>
        <taxon>Eukaryota</taxon>
        <taxon>Fungi</taxon>
        <taxon>Dikarya</taxon>
        <taxon>Ascomycota</taxon>
        <taxon>Pezizomycotina</taxon>
        <taxon>Sordariomycetes</taxon>
        <taxon>Sordariomycetidae</taxon>
        <taxon>Sordariales</taxon>
        <taxon>Sordariaceae</taxon>
        <taxon>Neurospora</taxon>
    </lineage>
</organism>
<dbReference type="RefSeq" id="XP_062676543.1">
    <property type="nucleotide sequence ID" value="XM_062829988.1"/>
</dbReference>